<dbReference type="RefSeq" id="WP_046766658.1">
    <property type="nucleotide sequence ID" value="NZ_KQ061219.1"/>
</dbReference>
<dbReference type="AlphaFoldDB" id="A0A1H2GAZ8"/>
<dbReference type="EMBL" id="LT629791">
    <property type="protein sequence ID" value="SDU16669.1"/>
    <property type="molecule type" value="Genomic_DNA"/>
</dbReference>
<proteinExistence type="predicted"/>
<evidence type="ECO:0000313" key="2">
    <source>
        <dbReference type="Proteomes" id="UP000182977"/>
    </source>
</evidence>
<accession>A0A1H2GAZ8</accession>
<dbReference type="Proteomes" id="UP000182977">
    <property type="component" value="Chromosome I"/>
</dbReference>
<sequence length="70" mass="7895">MTKPDERRWLVITPEIQSALLIALLRRAGGAVSLPIAEILETADVTWEVEATQDLEAPDHLLIRLRERPP</sequence>
<name>A0A1H2GAZ8_9ACTN</name>
<organism evidence="1 2">
    <name type="scientific">Jiangella alkaliphila</name>
    <dbReference type="NCBI Taxonomy" id="419479"/>
    <lineage>
        <taxon>Bacteria</taxon>
        <taxon>Bacillati</taxon>
        <taxon>Actinomycetota</taxon>
        <taxon>Actinomycetes</taxon>
        <taxon>Jiangellales</taxon>
        <taxon>Jiangellaceae</taxon>
        <taxon>Jiangella</taxon>
    </lineage>
</organism>
<protein>
    <submittedName>
        <fullName evidence="1">Uncharacterized protein</fullName>
    </submittedName>
</protein>
<keyword evidence="2" id="KW-1185">Reference proteome</keyword>
<gene>
    <name evidence="1" type="ORF">SAMN04488563_0393</name>
</gene>
<evidence type="ECO:0000313" key="1">
    <source>
        <dbReference type="EMBL" id="SDU16669.1"/>
    </source>
</evidence>
<reference evidence="2" key="1">
    <citation type="submission" date="2016-10" db="EMBL/GenBank/DDBJ databases">
        <authorList>
            <person name="Varghese N."/>
            <person name="Submissions S."/>
        </authorList>
    </citation>
    <scope>NUCLEOTIDE SEQUENCE [LARGE SCALE GENOMIC DNA]</scope>
    <source>
        <strain evidence="2">DSM 45079</strain>
    </source>
</reference>